<evidence type="ECO:0000256" key="1">
    <source>
        <dbReference type="SAM" id="Phobius"/>
    </source>
</evidence>
<sequence length="272" mass="30923">MVNVLLTNVCNNIGLPECRAFNVSESSYTGMNKQMFEFDVKTPYTFGMIVVSILSAVRMVFHVNSLFASVGGNEMKIVYYCFILYNGLLGYLVCLGDDINILSYKAFTAIYMTLNTTFYFAILLSGITADRIYGIYKMSSFLFMSTITFSQFGIVLVFYILSFATNNDISVIVYYGINFFCVLVFIFIQIGKLKKKNADIWPYGLLGVIFVLSLITNSLLFVLGDVVAKFSDMTLDNIFLIVLFNLIFLTMIHKYWINTCDFEVECLTLEVE</sequence>
<gene>
    <name evidence="2" type="primary">CHS7</name>
    <name evidence="2" type="ORF">A0H76_656</name>
</gene>
<evidence type="ECO:0000313" key="3">
    <source>
        <dbReference type="Proteomes" id="UP000192501"/>
    </source>
</evidence>
<keyword evidence="1" id="KW-0812">Transmembrane</keyword>
<feature type="transmembrane region" description="Helical" evidence="1">
    <location>
        <begin position="141"/>
        <end position="163"/>
    </location>
</feature>
<feature type="transmembrane region" description="Helical" evidence="1">
    <location>
        <begin position="235"/>
        <end position="252"/>
    </location>
</feature>
<organism evidence="2 3">
    <name type="scientific">Hepatospora eriocheir</name>
    <dbReference type="NCBI Taxonomy" id="1081669"/>
    <lineage>
        <taxon>Eukaryota</taxon>
        <taxon>Fungi</taxon>
        <taxon>Fungi incertae sedis</taxon>
        <taxon>Microsporidia</taxon>
        <taxon>Hepatosporidae</taxon>
        <taxon>Hepatospora</taxon>
    </lineage>
</organism>
<reference evidence="2 3" key="1">
    <citation type="journal article" date="2017" name="Environ. Microbiol.">
        <title>Decay of the glycolytic pathway and adaptation to intranuclear parasitism within Enterocytozoonidae microsporidia.</title>
        <authorList>
            <person name="Wiredu Boakye D."/>
            <person name="Jaroenlak P."/>
            <person name="Prachumwat A."/>
            <person name="Williams T.A."/>
            <person name="Bateman K.S."/>
            <person name="Itsathitphaisarn O."/>
            <person name="Sritunyalucksana K."/>
            <person name="Paszkiewicz K.H."/>
            <person name="Moore K.A."/>
            <person name="Stentiford G.D."/>
            <person name="Williams B.A."/>
        </authorList>
    </citation>
    <scope>NUCLEOTIDE SEQUENCE [LARGE SCALE GENOMIC DNA]</scope>
    <source>
        <strain evidence="3">canceri</strain>
    </source>
</reference>
<dbReference type="Proteomes" id="UP000192501">
    <property type="component" value="Unassembled WGS sequence"/>
</dbReference>
<feature type="transmembrane region" description="Helical" evidence="1">
    <location>
        <begin position="106"/>
        <end position="129"/>
    </location>
</feature>
<comment type="caution">
    <text evidence="2">The sequence shown here is derived from an EMBL/GenBank/DDBJ whole genome shotgun (WGS) entry which is preliminary data.</text>
</comment>
<dbReference type="InterPro" id="IPR022057">
    <property type="entry name" value="Chs7"/>
</dbReference>
<keyword evidence="1" id="KW-1133">Transmembrane helix</keyword>
<dbReference type="AlphaFoldDB" id="A0A1X0QID5"/>
<protein>
    <submittedName>
        <fullName evidence="2">CHS7</fullName>
    </submittedName>
</protein>
<dbReference type="Pfam" id="PF12271">
    <property type="entry name" value="Chs7"/>
    <property type="match status" value="1"/>
</dbReference>
<name>A0A1X0QID5_9MICR</name>
<accession>A0A1X0QID5</accession>
<dbReference type="VEuPathDB" id="MicrosporidiaDB:HERIO_626"/>
<dbReference type="VEuPathDB" id="MicrosporidiaDB:A0H76_656"/>
<feature type="transmembrane region" description="Helical" evidence="1">
    <location>
        <begin position="169"/>
        <end position="188"/>
    </location>
</feature>
<keyword evidence="1" id="KW-0472">Membrane</keyword>
<dbReference type="EMBL" id="LTAI01000167">
    <property type="protein sequence ID" value="ORD99550.1"/>
    <property type="molecule type" value="Genomic_DNA"/>
</dbReference>
<proteinExistence type="predicted"/>
<feature type="transmembrane region" description="Helical" evidence="1">
    <location>
        <begin position="44"/>
        <end position="65"/>
    </location>
</feature>
<feature type="transmembrane region" description="Helical" evidence="1">
    <location>
        <begin position="200"/>
        <end position="223"/>
    </location>
</feature>
<feature type="transmembrane region" description="Helical" evidence="1">
    <location>
        <begin position="77"/>
        <end position="94"/>
    </location>
</feature>
<evidence type="ECO:0000313" key="2">
    <source>
        <dbReference type="EMBL" id="ORD99550.1"/>
    </source>
</evidence>